<sequence>MTITNIPKPEGSRWTDDQWLAISARDTNILVAAAAGSGKTAVLVERIVSMVEEPQTVDIDELLVVTFTNAAAAEMKARIGAALDKRLANSPGSLHLRRQLNLLQKASISTLHSFCMELLRKHYYELNIDPAFRMLDQTEAQLIQEEVLEELTEHYYGTDESFFAVVDQYSGDRSDDRIKSLISRLYSYSMANANPKEWLQQIAKTYEDVPDTPDKAEWVKIAVTQAKEEMKDARNVLQKGLDMIQYDEGFAKYQDTLEAEFSQATRLLEAESFSQFTEYARQVTFGRMPTIPKKLEVDPELKEKVKQLRDAAKKAVTDVTTPFQLDPAFVLDEMLEMAPSIRVLMESVIEFGQRYAEAKREKQALDFHDLEHFALDLLRENGEPSAVAKSYQRKLKEILVDEYQDTNLVQETILQLLTNGSNMFMVGDVKQSIYRFRLAEPKLFLSKYKRFTYTGSGEGLKIDLSKNFRSRREVLDTTNFIFEQIMDEKLGEMDYDDNASLKIGNMSYPPSADMATELLLIEKDQDEDSEVEDLESAELEARAMAKKINELVQSRFPIFDKQTGATRPIKFRDIVVLMRSMPWADTMIEELKQADIPVYAELATGYFDAIEVRIMLSALKMIDNPYQDIPVASVLRSPMFSFDEEELSAIRLMDKQRAFYEAVLLTSKEESALGDKVQRFLTLLETWRDESRSLSVAELIWRIYEDTYYMDYVGGMPGGKQRQANLRALYDRARAYEETSFRGLFRFLRFIERMQERGDDLGKAKAIGEQEDVVRMMTIHKSKGLEFPVVFVAGLNKQFNMMDLRTDYLLHKEMGFATRRIDTEQRVSYPTLYLDVVKELSKRELLAEEMRILYVALTRAEEKLILLATVSNKEDMVDQWSQNVSEDLLLPNIVRSKAKGFLDWVGPALVRHSAIGASEFQLQMEARIELQSFKRQDLTFETPKKEEKSDMIEKVQQLQALAGFKDVNDAIKQELEWQYAYQTSTEHRAKQSVTELKAALMDESSDDQFIRAFEPTFYERPSFEASTGFSQAEKGTIVHTVMQHISLQPEKIEDEIAMLVAKELLTVEEAATVNVANIRVFLESDLAQRMREAVWMERELAFTYGVPASTIYSDFSQETEEEVFVQGIVDCVFEDASGKLVLLDYKTDQVPTDVDSDVFFLSRYQFQLDIYTKALEESFGREIDETYLYMMNGKQLITKE</sequence>
<protein>
    <recommendedName>
        <fullName evidence="13">ATP-dependent helicase/nuclease subunit A</fullName>
        <ecNumber evidence="13">3.1.-.-</ecNumber>
        <ecNumber evidence="13">5.6.2.4</ecNumber>
    </recommendedName>
    <alternativeName>
        <fullName evidence="13">ATP-dependent helicase/nuclease AddA</fullName>
    </alternativeName>
    <alternativeName>
        <fullName evidence="13">DNA 3'-5' helicase AddA</fullName>
    </alternativeName>
</protein>
<comment type="catalytic activity">
    <reaction evidence="11 13">
        <text>Couples ATP hydrolysis with the unwinding of duplex DNA by translocating in the 3'-5' direction.</text>
        <dbReference type="EC" id="5.6.2.4"/>
    </reaction>
</comment>
<evidence type="ECO:0000259" key="15">
    <source>
        <dbReference type="PROSITE" id="PS51198"/>
    </source>
</evidence>
<feature type="domain" description="UvrD-like helicase C-terminal" evidence="16">
    <location>
        <begin position="498"/>
        <end position="784"/>
    </location>
</feature>
<evidence type="ECO:0000256" key="5">
    <source>
        <dbReference type="ARBA" id="ARBA00022806"/>
    </source>
</evidence>
<evidence type="ECO:0000256" key="13">
    <source>
        <dbReference type="HAMAP-Rule" id="MF_01451"/>
    </source>
</evidence>
<keyword evidence="6 13" id="KW-0269">Exonuclease</keyword>
<comment type="catalytic activity">
    <reaction evidence="12 13">
        <text>ATP + H2O = ADP + phosphate + H(+)</text>
        <dbReference type="Rhea" id="RHEA:13065"/>
        <dbReference type="ChEBI" id="CHEBI:15377"/>
        <dbReference type="ChEBI" id="CHEBI:15378"/>
        <dbReference type="ChEBI" id="CHEBI:30616"/>
        <dbReference type="ChEBI" id="CHEBI:43474"/>
        <dbReference type="ChEBI" id="CHEBI:456216"/>
        <dbReference type="EC" id="5.6.2.4"/>
    </reaction>
</comment>
<evidence type="ECO:0000256" key="8">
    <source>
        <dbReference type="ARBA" id="ARBA00023125"/>
    </source>
</evidence>
<comment type="cofactor">
    <cofactor evidence="13">
        <name>Mg(2+)</name>
        <dbReference type="ChEBI" id="CHEBI:18420"/>
    </cofactor>
</comment>
<comment type="subunit">
    <text evidence="13">Heterodimer of AddA and AddB/RexB.</text>
</comment>
<dbReference type="PANTHER" id="PTHR11070">
    <property type="entry name" value="UVRD / RECB / PCRA DNA HELICASE FAMILY MEMBER"/>
    <property type="match status" value="1"/>
</dbReference>
<dbReference type="Gene3D" id="3.90.320.10">
    <property type="match status" value="1"/>
</dbReference>
<dbReference type="GO" id="GO:0000724">
    <property type="term" value="P:double-strand break repair via homologous recombination"/>
    <property type="evidence" value="ECO:0007669"/>
    <property type="project" value="UniProtKB-UniRule"/>
</dbReference>
<evidence type="ECO:0000256" key="3">
    <source>
        <dbReference type="ARBA" id="ARBA00022763"/>
    </source>
</evidence>
<keyword evidence="2 13" id="KW-0547">Nucleotide-binding</keyword>
<feature type="binding site" evidence="14">
    <location>
        <begin position="33"/>
        <end position="40"/>
    </location>
    <ligand>
        <name>ATP</name>
        <dbReference type="ChEBI" id="CHEBI:30616"/>
    </ligand>
</feature>
<comment type="similarity">
    <text evidence="13">Belongs to the helicase family. AddA subfamily.</text>
</comment>
<keyword evidence="10 13" id="KW-0413">Isomerase</keyword>
<evidence type="ECO:0000313" key="18">
    <source>
        <dbReference type="Proteomes" id="UP000318138"/>
    </source>
</evidence>
<evidence type="ECO:0000256" key="1">
    <source>
        <dbReference type="ARBA" id="ARBA00022722"/>
    </source>
</evidence>
<keyword evidence="3 13" id="KW-0227">DNA damage</keyword>
<dbReference type="GO" id="GO:0005524">
    <property type="term" value="F:ATP binding"/>
    <property type="evidence" value="ECO:0007669"/>
    <property type="project" value="UniProtKB-UniRule"/>
</dbReference>
<keyword evidence="7 13" id="KW-0067">ATP-binding</keyword>
<feature type="domain" description="UvrD-like helicase ATP-binding" evidence="15">
    <location>
        <begin position="12"/>
        <end position="471"/>
    </location>
</feature>
<reference evidence="18" key="1">
    <citation type="submission" date="2019-07" db="EMBL/GenBank/DDBJ databases">
        <title>Bacillus alkalisoli sp. nov. isolated from saline soil.</title>
        <authorList>
            <person name="Sun J.-Q."/>
            <person name="Xu L."/>
        </authorList>
    </citation>
    <scope>NUCLEOTIDE SEQUENCE [LARGE SCALE GENOMIC DNA]</scope>
    <source>
        <strain evidence="18">M4U3P1</strain>
    </source>
</reference>
<dbReference type="RefSeq" id="WP_176009227.1">
    <property type="nucleotide sequence ID" value="NZ_CP041372.2"/>
</dbReference>
<dbReference type="HAMAP" id="MF_01451">
    <property type="entry name" value="AddA"/>
    <property type="match status" value="1"/>
</dbReference>
<dbReference type="Pfam" id="PF12705">
    <property type="entry name" value="PDDEXK_1"/>
    <property type="match status" value="1"/>
</dbReference>
<evidence type="ECO:0000256" key="2">
    <source>
        <dbReference type="ARBA" id="ARBA00022741"/>
    </source>
</evidence>
<dbReference type="EC" id="5.6.2.4" evidence="13"/>
<evidence type="ECO:0000256" key="9">
    <source>
        <dbReference type="ARBA" id="ARBA00023204"/>
    </source>
</evidence>
<accession>A0A859FE71</accession>
<evidence type="ECO:0000259" key="16">
    <source>
        <dbReference type="PROSITE" id="PS51217"/>
    </source>
</evidence>
<dbReference type="GO" id="GO:0005829">
    <property type="term" value="C:cytosol"/>
    <property type="evidence" value="ECO:0007669"/>
    <property type="project" value="TreeGrafter"/>
</dbReference>
<keyword evidence="1 13" id="KW-0540">Nuclease</keyword>
<dbReference type="PANTHER" id="PTHR11070:SF48">
    <property type="entry name" value="ATP-DEPENDENT HELICASE_NUCLEASE SUBUNIT A"/>
    <property type="match status" value="1"/>
</dbReference>
<dbReference type="SUPFAM" id="SSF52540">
    <property type="entry name" value="P-loop containing nucleoside triphosphate hydrolases"/>
    <property type="match status" value="1"/>
</dbReference>
<evidence type="ECO:0000256" key="11">
    <source>
        <dbReference type="ARBA" id="ARBA00034617"/>
    </source>
</evidence>
<dbReference type="EC" id="3.1.-.-" evidence="13"/>
<dbReference type="Gene3D" id="3.40.50.300">
    <property type="entry name" value="P-loop containing nucleotide triphosphate hydrolases"/>
    <property type="match status" value="4"/>
</dbReference>
<dbReference type="Proteomes" id="UP000318138">
    <property type="component" value="Chromosome"/>
</dbReference>
<dbReference type="AlphaFoldDB" id="A0A859FE71"/>
<keyword evidence="9 13" id="KW-0234">DNA repair</keyword>
<evidence type="ECO:0000256" key="12">
    <source>
        <dbReference type="ARBA" id="ARBA00048988"/>
    </source>
</evidence>
<gene>
    <name evidence="13 17" type="primary">addA</name>
    <name evidence="17" type="ORF">FLK61_31245</name>
</gene>
<dbReference type="KEGG" id="psua:FLK61_31245"/>
<dbReference type="GO" id="GO:0003690">
    <property type="term" value="F:double-stranded DNA binding"/>
    <property type="evidence" value="ECO:0007669"/>
    <property type="project" value="UniProtKB-UniRule"/>
</dbReference>
<keyword evidence="5 13" id="KW-0347">Helicase</keyword>
<dbReference type="GO" id="GO:0033202">
    <property type="term" value="C:DNA helicase complex"/>
    <property type="evidence" value="ECO:0007669"/>
    <property type="project" value="TreeGrafter"/>
</dbReference>
<evidence type="ECO:0000256" key="10">
    <source>
        <dbReference type="ARBA" id="ARBA00023235"/>
    </source>
</evidence>
<name>A0A859FE71_9BACI</name>
<dbReference type="Pfam" id="PF00580">
    <property type="entry name" value="UvrD-helicase"/>
    <property type="match status" value="1"/>
</dbReference>
<dbReference type="InterPro" id="IPR014017">
    <property type="entry name" value="DNA_helicase_UvrD-like_C"/>
</dbReference>
<dbReference type="InterPro" id="IPR014016">
    <property type="entry name" value="UvrD-like_ATP-bd"/>
</dbReference>
<dbReference type="InterPro" id="IPR038726">
    <property type="entry name" value="PDDEXK_AddAB-type"/>
</dbReference>
<organism evidence="17 18">
    <name type="scientific">Paenalkalicoccus suaedae</name>
    <dbReference type="NCBI Taxonomy" id="2592382"/>
    <lineage>
        <taxon>Bacteria</taxon>
        <taxon>Bacillati</taxon>
        <taxon>Bacillota</taxon>
        <taxon>Bacilli</taxon>
        <taxon>Bacillales</taxon>
        <taxon>Bacillaceae</taxon>
        <taxon>Paenalkalicoccus</taxon>
    </lineage>
</organism>
<dbReference type="Pfam" id="PF13361">
    <property type="entry name" value="UvrD_C"/>
    <property type="match status" value="1"/>
</dbReference>
<dbReference type="NCBIfam" id="TIGR02785">
    <property type="entry name" value="addA_Gpos"/>
    <property type="match status" value="1"/>
</dbReference>
<dbReference type="InterPro" id="IPR027417">
    <property type="entry name" value="P-loop_NTPase"/>
</dbReference>
<dbReference type="InterPro" id="IPR014152">
    <property type="entry name" value="AddA"/>
</dbReference>
<evidence type="ECO:0000256" key="7">
    <source>
        <dbReference type="ARBA" id="ARBA00022840"/>
    </source>
</evidence>
<dbReference type="SUPFAM" id="SSF52980">
    <property type="entry name" value="Restriction endonuclease-like"/>
    <property type="match status" value="1"/>
</dbReference>
<dbReference type="PROSITE" id="PS51217">
    <property type="entry name" value="UVRD_HELICASE_CTER"/>
    <property type="match status" value="1"/>
</dbReference>
<dbReference type="CDD" id="cd17932">
    <property type="entry name" value="DEXQc_UvrD"/>
    <property type="match status" value="2"/>
</dbReference>
<comment type="function">
    <text evidence="13">The heterodimer acts as both an ATP-dependent DNA helicase and an ATP-dependent, dual-direction single-stranded exonuclease. Recognizes the chi site generating a DNA molecule suitable for the initiation of homologous recombination. The AddA nuclease domain is required for chi fragment generation; this subunit has the helicase and 3' -&gt; 5' nuclease activities.</text>
</comment>
<dbReference type="InterPro" id="IPR011335">
    <property type="entry name" value="Restrct_endonuc-II-like"/>
</dbReference>
<keyword evidence="18" id="KW-1185">Reference proteome</keyword>
<keyword evidence="4 13" id="KW-0378">Hydrolase</keyword>
<dbReference type="PROSITE" id="PS51198">
    <property type="entry name" value="UVRD_HELICASE_ATP_BIND"/>
    <property type="match status" value="1"/>
</dbReference>
<evidence type="ECO:0000256" key="14">
    <source>
        <dbReference type="PROSITE-ProRule" id="PRU00560"/>
    </source>
</evidence>
<dbReference type="FunFam" id="3.40.50.300:FF:001236">
    <property type="entry name" value="ATP-dependent helicase/nuclease subunit A"/>
    <property type="match status" value="1"/>
</dbReference>
<dbReference type="InterPro" id="IPR011604">
    <property type="entry name" value="PDDEXK-like_dom_sf"/>
</dbReference>
<dbReference type="InterPro" id="IPR000212">
    <property type="entry name" value="DNA_helicase_UvrD/REP"/>
</dbReference>
<dbReference type="GO" id="GO:0043138">
    <property type="term" value="F:3'-5' DNA helicase activity"/>
    <property type="evidence" value="ECO:0007669"/>
    <property type="project" value="UniProtKB-UniRule"/>
</dbReference>
<keyword evidence="8 13" id="KW-0238">DNA-binding</keyword>
<dbReference type="GO" id="GO:0008408">
    <property type="term" value="F:3'-5' exonuclease activity"/>
    <property type="evidence" value="ECO:0007669"/>
    <property type="project" value="UniProtKB-UniRule"/>
</dbReference>
<evidence type="ECO:0000256" key="4">
    <source>
        <dbReference type="ARBA" id="ARBA00022801"/>
    </source>
</evidence>
<proteinExistence type="inferred from homology"/>
<evidence type="ECO:0000256" key="6">
    <source>
        <dbReference type="ARBA" id="ARBA00022839"/>
    </source>
</evidence>
<dbReference type="EMBL" id="CP041372">
    <property type="protein sequence ID" value="QKS71191.1"/>
    <property type="molecule type" value="Genomic_DNA"/>
</dbReference>
<evidence type="ECO:0000313" key="17">
    <source>
        <dbReference type="EMBL" id="QKS71191.1"/>
    </source>
</evidence>